<organism evidence="1 2">
    <name type="scientific">Allacma fusca</name>
    <dbReference type="NCBI Taxonomy" id="39272"/>
    <lineage>
        <taxon>Eukaryota</taxon>
        <taxon>Metazoa</taxon>
        <taxon>Ecdysozoa</taxon>
        <taxon>Arthropoda</taxon>
        <taxon>Hexapoda</taxon>
        <taxon>Collembola</taxon>
        <taxon>Symphypleona</taxon>
        <taxon>Sminthuridae</taxon>
        <taxon>Allacma</taxon>
    </lineage>
</organism>
<accession>A0A8J2JVM7</accession>
<dbReference type="AlphaFoldDB" id="A0A8J2JVM7"/>
<name>A0A8J2JVM7_9HEXA</name>
<dbReference type="Proteomes" id="UP000708208">
    <property type="component" value="Unassembled WGS sequence"/>
</dbReference>
<proteinExistence type="predicted"/>
<sequence>RKYSESSPFFCQLPITTHMCVVTSH</sequence>
<reference evidence="1" key="1">
    <citation type="submission" date="2021-06" db="EMBL/GenBank/DDBJ databases">
        <authorList>
            <person name="Hodson N. C."/>
            <person name="Mongue J. A."/>
            <person name="Jaron S. K."/>
        </authorList>
    </citation>
    <scope>NUCLEOTIDE SEQUENCE</scope>
</reference>
<protein>
    <submittedName>
        <fullName evidence="1">Uncharacterized protein</fullName>
    </submittedName>
</protein>
<evidence type="ECO:0000313" key="2">
    <source>
        <dbReference type="Proteomes" id="UP000708208"/>
    </source>
</evidence>
<comment type="caution">
    <text evidence="1">The sequence shown here is derived from an EMBL/GenBank/DDBJ whole genome shotgun (WGS) entry which is preliminary data.</text>
</comment>
<keyword evidence="2" id="KW-1185">Reference proteome</keyword>
<gene>
    <name evidence="1" type="ORF">AFUS01_LOCUS13848</name>
</gene>
<dbReference type="EMBL" id="CAJVCH010114559">
    <property type="protein sequence ID" value="CAG7724853.1"/>
    <property type="molecule type" value="Genomic_DNA"/>
</dbReference>
<evidence type="ECO:0000313" key="1">
    <source>
        <dbReference type="EMBL" id="CAG7724853.1"/>
    </source>
</evidence>
<feature type="non-terminal residue" evidence="1">
    <location>
        <position position="1"/>
    </location>
</feature>